<reference evidence="1 2" key="1">
    <citation type="submission" date="2014-06" db="EMBL/GenBank/DDBJ databases">
        <title>Evolutionary Origins and Diversification of the Mycorrhizal Mutualists.</title>
        <authorList>
            <consortium name="DOE Joint Genome Institute"/>
            <consortium name="Mycorrhizal Genomics Consortium"/>
            <person name="Kohler A."/>
            <person name="Kuo A."/>
            <person name="Nagy L.G."/>
            <person name="Floudas D."/>
            <person name="Copeland A."/>
            <person name="Barry K.W."/>
            <person name="Cichocki N."/>
            <person name="Veneault-Fourrey C."/>
            <person name="LaButti K."/>
            <person name="Lindquist E.A."/>
            <person name="Lipzen A."/>
            <person name="Lundell T."/>
            <person name="Morin E."/>
            <person name="Murat C."/>
            <person name="Riley R."/>
            <person name="Ohm R."/>
            <person name="Sun H."/>
            <person name="Tunlid A."/>
            <person name="Henrissat B."/>
            <person name="Grigoriev I.V."/>
            <person name="Hibbett D.S."/>
            <person name="Martin F."/>
        </authorList>
    </citation>
    <scope>NUCLEOTIDE SEQUENCE [LARGE SCALE GENOMIC DNA]</scope>
    <source>
        <strain evidence="1 2">SS14</strain>
    </source>
</reference>
<protein>
    <submittedName>
        <fullName evidence="1">Uncharacterized protein</fullName>
    </submittedName>
</protein>
<dbReference type="AlphaFoldDB" id="A0A0C9VRZ5"/>
<gene>
    <name evidence="1" type="ORF">M422DRAFT_31999</name>
</gene>
<evidence type="ECO:0000313" key="2">
    <source>
        <dbReference type="Proteomes" id="UP000054279"/>
    </source>
</evidence>
<organism evidence="1 2">
    <name type="scientific">Sphaerobolus stellatus (strain SS14)</name>
    <dbReference type="NCBI Taxonomy" id="990650"/>
    <lineage>
        <taxon>Eukaryota</taxon>
        <taxon>Fungi</taxon>
        <taxon>Dikarya</taxon>
        <taxon>Basidiomycota</taxon>
        <taxon>Agaricomycotina</taxon>
        <taxon>Agaricomycetes</taxon>
        <taxon>Phallomycetidae</taxon>
        <taxon>Geastrales</taxon>
        <taxon>Sphaerobolaceae</taxon>
        <taxon>Sphaerobolus</taxon>
    </lineage>
</organism>
<accession>A0A0C9VRZ5</accession>
<dbReference type="EMBL" id="KN837139">
    <property type="protein sequence ID" value="KIJ41160.1"/>
    <property type="molecule type" value="Genomic_DNA"/>
</dbReference>
<name>A0A0C9VRZ5_SPHS4</name>
<proteinExistence type="predicted"/>
<dbReference type="HOGENOM" id="CLU_2016697_0_0_1"/>
<sequence length="123" mass="13553">MDYWTMEEAEGFYGKFASLIIGDRSRMPPSQLERVLHRNSGITFVQKPFAGSARPVTKIAASGGPLTTTCSRIQEPERATTGEMGEALVNAVAVIRNGKGLGEMNAVKTLQRHCEDFEDDFEE</sequence>
<dbReference type="Proteomes" id="UP000054279">
    <property type="component" value="Unassembled WGS sequence"/>
</dbReference>
<keyword evidence="2" id="KW-1185">Reference proteome</keyword>
<evidence type="ECO:0000313" key="1">
    <source>
        <dbReference type="EMBL" id="KIJ41160.1"/>
    </source>
</evidence>